<evidence type="ECO:0000313" key="9">
    <source>
        <dbReference type="Proteomes" id="UP000178912"/>
    </source>
</evidence>
<keyword evidence="9" id="KW-1185">Reference proteome</keyword>
<dbReference type="Gene3D" id="1.20.1250.20">
    <property type="entry name" value="MFS general substrate transporter like domains"/>
    <property type="match status" value="1"/>
</dbReference>
<evidence type="ECO:0000256" key="5">
    <source>
        <dbReference type="ARBA" id="ARBA00023136"/>
    </source>
</evidence>
<feature type="transmembrane region" description="Helical" evidence="6">
    <location>
        <begin position="427"/>
        <end position="448"/>
    </location>
</feature>
<dbReference type="EMBL" id="FJUX01000028">
    <property type="protein sequence ID" value="CZS96853.1"/>
    <property type="molecule type" value="Genomic_DNA"/>
</dbReference>
<dbReference type="OrthoDB" id="310895at2759"/>
<keyword evidence="2" id="KW-0813">Transport</keyword>
<feature type="transmembrane region" description="Helical" evidence="6">
    <location>
        <begin position="275"/>
        <end position="298"/>
    </location>
</feature>
<name>A0A1E1KFM1_9HELO</name>
<protein>
    <submittedName>
        <fullName evidence="8">Probable permease of the major facilitator superfamily</fullName>
    </submittedName>
</protein>
<feature type="transmembrane region" description="Helical" evidence="6">
    <location>
        <begin position="310"/>
        <end position="334"/>
    </location>
</feature>
<proteinExistence type="predicted"/>
<dbReference type="PANTHER" id="PTHR43791">
    <property type="entry name" value="PERMEASE-RELATED"/>
    <property type="match status" value="1"/>
</dbReference>
<sequence length="485" mass="53463">MAFSNQQSSTELEKASELEQEFAEAPSSLPPSDLAAVKRLLRKCDLHVVPTLFVIFLMAFLDRSNIGNARIQGLEASLDMQGNDYNIALFVFFIPYILLEVPSNIIIKRVAPSTWLSAIVVLWGIATIGQGLVKNFAGLVACRFLVGIFEAGLFPGCIYLISMYYERYQLQWRLTLFFTASIIAGGLGGLLAYAISNMGGTAGYEAWRWIFIIEGLATVVIGAISKFWIVDWPETATFLTDEERALLIQQLSLDSGEANMNTLDKRAARRIFLDWKIYCGTLMYMGVVTTGYSSSFFIPTILRQMGYTAAMAQILSIPIFTCAAIVAVAVAFATDKLRHRFSFIILGVLVGSTGYAIMLNLTTVSVGIRYFACFLIVTGGYIAQPMGGHYKRSMSAAIQIGFGNCGGIVASNVFLNAEKPRYRTGFGTGMAFLIVLCGGMAVAMFFGLRAENRKRDRGGRDYRFTEEAADLDNMGDDHPNYRFTT</sequence>
<dbReference type="GO" id="GO:0022857">
    <property type="term" value="F:transmembrane transporter activity"/>
    <property type="evidence" value="ECO:0007669"/>
    <property type="project" value="InterPro"/>
</dbReference>
<dbReference type="FunFam" id="1.20.1250.20:FF:000013">
    <property type="entry name" value="MFS general substrate transporter"/>
    <property type="match status" value="1"/>
</dbReference>
<reference evidence="9" key="1">
    <citation type="submission" date="2016-03" db="EMBL/GenBank/DDBJ databases">
        <authorList>
            <person name="Guldener U."/>
        </authorList>
    </citation>
    <scope>NUCLEOTIDE SEQUENCE [LARGE SCALE GENOMIC DNA]</scope>
    <source>
        <strain evidence="9">04CH-RAC-A.6.1</strain>
    </source>
</reference>
<feature type="transmembrane region" description="Helical" evidence="6">
    <location>
        <begin position="174"/>
        <end position="195"/>
    </location>
</feature>
<keyword evidence="4 6" id="KW-1133">Transmembrane helix</keyword>
<evidence type="ECO:0000313" key="8">
    <source>
        <dbReference type="EMBL" id="CZS96853.1"/>
    </source>
</evidence>
<feature type="transmembrane region" description="Helical" evidence="6">
    <location>
        <begin position="114"/>
        <end position="132"/>
    </location>
</feature>
<gene>
    <name evidence="8" type="ORF">RAG0_06025</name>
</gene>
<dbReference type="PANTHER" id="PTHR43791:SF52">
    <property type="entry name" value="TRANSPORTER, PUTATIVE (AFU_ORTHOLOGUE AFUA_1G11820)-RELATED"/>
    <property type="match status" value="1"/>
</dbReference>
<feature type="transmembrane region" description="Helical" evidence="6">
    <location>
        <begin position="87"/>
        <end position="107"/>
    </location>
</feature>
<evidence type="ECO:0000259" key="7">
    <source>
        <dbReference type="PROSITE" id="PS50850"/>
    </source>
</evidence>
<feature type="domain" description="Major facilitator superfamily (MFS) profile" evidence="7">
    <location>
        <begin position="48"/>
        <end position="455"/>
    </location>
</feature>
<feature type="transmembrane region" description="Helical" evidence="6">
    <location>
        <begin position="207"/>
        <end position="229"/>
    </location>
</feature>
<feature type="transmembrane region" description="Helical" evidence="6">
    <location>
        <begin position="341"/>
        <end position="361"/>
    </location>
</feature>
<dbReference type="Pfam" id="PF07690">
    <property type="entry name" value="MFS_1"/>
    <property type="match status" value="1"/>
</dbReference>
<dbReference type="InterPro" id="IPR020846">
    <property type="entry name" value="MFS_dom"/>
</dbReference>
<feature type="transmembrane region" description="Helical" evidence="6">
    <location>
        <begin position="138"/>
        <end position="162"/>
    </location>
</feature>
<feature type="transmembrane region" description="Helical" evidence="6">
    <location>
        <begin position="367"/>
        <end position="384"/>
    </location>
</feature>
<dbReference type="GO" id="GO:0016020">
    <property type="term" value="C:membrane"/>
    <property type="evidence" value="ECO:0007669"/>
    <property type="project" value="UniProtKB-SubCell"/>
</dbReference>
<organism evidence="8 9">
    <name type="scientific">Rhynchosporium agropyri</name>
    <dbReference type="NCBI Taxonomy" id="914238"/>
    <lineage>
        <taxon>Eukaryota</taxon>
        <taxon>Fungi</taxon>
        <taxon>Dikarya</taxon>
        <taxon>Ascomycota</taxon>
        <taxon>Pezizomycotina</taxon>
        <taxon>Leotiomycetes</taxon>
        <taxon>Helotiales</taxon>
        <taxon>Ploettnerulaceae</taxon>
        <taxon>Rhynchosporium</taxon>
    </lineage>
</organism>
<evidence type="ECO:0000256" key="2">
    <source>
        <dbReference type="ARBA" id="ARBA00022448"/>
    </source>
</evidence>
<dbReference type="FunFam" id="1.20.1250.20:FF:000034">
    <property type="entry name" value="MFS general substrate transporter"/>
    <property type="match status" value="1"/>
</dbReference>
<evidence type="ECO:0000256" key="4">
    <source>
        <dbReference type="ARBA" id="ARBA00022989"/>
    </source>
</evidence>
<evidence type="ECO:0000256" key="3">
    <source>
        <dbReference type="ARBA" id="ARBA00022692"/>
    </source>
</evidence>
<dbReference type="InterPro" id="IPR011701">
    <property type="entry name" value="MFS"/>
</dbReference>
<comment type="subcellular location">
    <subcellularLocation>
        <location evidence="1">Membrane</location>
        <topology evidence="1">Multi-pass membrane protein</topology>
    </subcellularLocation>
</comment>
<dbReference type="AlphaFoldDB" id="A0A1E1KFM1"/>
<keyword evidence="3 6" id="KW-0812">Transmembrane</keyword>
<feature type="transmembrane region" description="Helical" evidence="6">
    <location>
        <begin position="44"/>
        <end position="61"/>
    </location>
</feature>
<keyword evidence="5 6" id="KW-0472">Membrane</keyword>
<dbReference type="SUPFAM" id="SSF103473">
    <property type="entry name" value="MFS general substrate transporter"/>
    <property type="match status" value="1"/>
</dbReference>
<dbReference type="InterPro" id="IPR036259">
    <property type="entry name" value="MFS_trans_sf"/>
</dbReference>
<dbReference type="Proteomes" id="UP000178912">
    <property type="component" value="Unassembled WGS sequence"/>
</dbReference>
<evidence type="ECO:0000256" key="1">
    <source>
        <dbReference type="ARBA" id="ARBA00004141"/>
    </source>
</evidence>
<dbReference type="PROSITE" id="PS50850">
    <property type="entry name" value="MFS"/>
    <property type="match status" value="1"/>
</dbReference>
<feature type="transmembrane region" description="Helical" evidence="6">
    <location>
        <begin position="396"/>
        <end position="415"/>
    </location>
</feature>
<accession>A0A1E1KFM1</accession>
<evidence type="ECO:0000256" key="6">
    <source>
        <dbReference type="SAM" id="Phobius"/>
    </source>
</evidence>